<sequence length="71" mass="7978">MTDTDAEIKEGTPMPEEFIPCCGVETQVLKCGPWTDRVNTLSANRPRLLIFFITGNTGFSAFYVSPCYRLK</sequence>
<organism evidence="2 3">
    <name type="scientific">Phocoena sinus</name>
    <name type="common">Vaquita</name>
    <dbReference type="NCBI Taxonomy" id="42100"/>
    <lineage>
        <taxon>Eukaryota</taxon>
        <taxon>Metazoa</taxon>
        <taxon>Chordata</taxon>
        <taxon>Craniata</taxon>
        <taxon>Vertebrata</taxon>
        <taxon>Euteleostomi</taxon>
        <taxon>Mammalia</taxon>
        <taxon>Eutheria</taxon>
        <taxon>Laurasiatheria</taxon>
        <taxon>Artiodactyla</taxon>
        <taxon>Whippomorpha</taxon>
        <taxon>Cetacea</taxon>
        <taxon>Odontoceti</taxon>
        <taxon>Phocoenidae</taxon>
        <taxon>Phocoena</taxon>
    </lineage>
</organism>
<reference evidence="2" key="3">
    <citation type="submission" date="2025-09" db="UniProtKB">
        <authorList>
            <consortium name="Ensembl"/>
        </authorList>
    </citation>
    <scope>IDENTIFICATION</scope>
</reference>
<evidence type="ECO:0000256" key="1">
    <source>
        <dbReference type="SAM" id="Phobius"/>
    </source>
</evidence>
<dbReference type="GeneTree" id="ENSGT00960000191727"/>
<proteinExistence type="predicted"/>
<feature type="transmembrane region" description="Helical" evidence="1">
    <location>
        <begin position="48"/>
        <end position="68"/>
    </location>
</feature>
<keyword evidence="3" id="KW-1185">Reference proteome</keyword>
<keyword evidence="1" id="KW-0472">Membrane</keyword>
<keyword evidence="1" id="KW-0812">Transmembrane</keyword>
<reference evidence="2" key="2">
    <citation type="submission" date="2025-08" db="UniProtKB">
        <authorList>
            <consortium name="Ensembl"/>
        </authorList>
    </citation>
    <scope>IDENTIFICATION</scope>
</reference>
<dbReference type="Ensembl" id="ENSPSNT00000001113.1">
    <property type="protein sequence ID" value="ENSPSNP00000000931.1"/>
    <property type="gene ID" value="ENSPSNG00000000773.1"/>
</dbReference>
<evidence type="ECO:0000313" key="3">
    <source>
        <dbReference type="Proteomes" id="UP000694554"/>
    </source>
</evidence>
<protein>
    <submittedName>
        <fullName evidence="2">Uncharacterized protein</fullName>
    </submittedName>
</protein>
<keyword evidence="1" id="KW-1133">Transmembrane helix</keyword>
<name>A0A8C9AX88_PHOSS</name>
<dbReference type="Proteomes" id="UP000694554">
    <property type="component" value="Chromosome 5"/>
</dbReference>
<reference evidence="2" key="1">
    <citation type="submission" date="2019-08" db="EMBL/GenBank/DDBJ databases">
        <title>Phocoena sinus (Vaquita) genome, mPhoSin1, primary haplotype.</title>
        <authorList>
            <person name="Morin P."/>
            <person name="Mountcastle J."/>
            <person name="Fungtammasan C."/>
            <person name="Rhie A."/>
            <person name="Rojas-Bracho L."/>
            <person name="Smith C.R."/>
            <person name="Taylor B.L."/>
            <person name="Gulland F.M.D."/>
            <person name="Musser W."/>
            <person name="Houck M."/>
            <person name="Haase B."/>
            <person name="Paez S."/>
            <person name="Howe K."/>
            <person name="Torrance J."/>
            <person name="Formenti G."/>
            <person name="Phillippy A."/>
            <person name="Ryder O."/>
            <person name="Jarvis E.D."/>
            <person name="Fedrigo O."/>
        </authorList>
    </citation>
    <scope>NUCLEOTIDE SEQUENCE [LARGE SCALE GENOMIC DNA]</scope>
</reference>
<dbReference type="AlphaFoldDB" id="A0A8C9AX88"/>
<evidence type="ECO:0000313" key="2">
    <source>
        <dbReference type="Ensembl" id="ENSPSNP00000000931.1"/>
    </source>
</evidence>
<accession>A0A8C9AX88</accession>